<feature type="region of interest" description="Disordered" evidence="1">
    <location>
        <begin position="316"/>
        <end position="347"/>
    </location>
</feature>
<organism evidence="3 4">
    <name type="scientific">Streptomyces spiralis</name>
    <dbReference type="NCBI Taxonomy" id="66376"/>
    <lineage>
        <taxon>Bacteria</taxon>
        <taxon>Bacillati</taxon>
        <taxon>Actinomycetota</taxon>
        <taxon>Actinomycetes</taxon>
        <taxon>Kitasatosporales</taxon>
        <taxon>Streptomycetaceae</taxon>
        <taxon>Streptomyces</taxon>
    </lineage>
</organism>
<dbReference type="Proteomes" id="UP000641386">
    <property type="component" value="Unassembled WGS sequence"/>
</dbReference>
<protein>
    <recommendedName>
        <fullName evidence="2">Endonuclease/exonuclease/phosphatase domain-containing protein</fullName>
    </recommendedName>
</protein>
<dbReference type="SUPFAM" id="SSF56219">
    <property type="entry name" value="DNase I-like"/>
    <property type="match status" value="1"/>
</dbReference>
<evidence type="ECO:0000259" key="2">
    <source>
        <dbReference type="Pfam" id="PF03372"/>
    </source>
</evidence>
<evidence type="ECO:0000256" key="1">
    <source>
        <dbReference type="SAM" id="MobiDB-lite"/>
    </source>
</evidence>
<dbReference type="InterPro" id="IPR005135">
    <property type="entry name" value="Endo/exonuclease/phosphatase"/>
</dbReference>
<dbReference type="AlphaFoldDB" id="A0A918ZZP6"/>
<keyword evidence="4" id="KW-1185">Reference proteome</keyword>
<feature type="domain" description="Endonuclease/exonuclease/phosphatase" evidence="2">
    <location>
        <begin position="39"/>
        <end position="305"/>
    </location>
</feature>
<comment type="caution">
    <text evidence="3">The sequence shown here is derived from an EMBL/GenBank/DDBJ whole genome shotgun (WGS) entry which is preliminary data.</text>
</comment>
<dbReference type="Pfam" id="PF03372">
    <property type="entry name" value="Exo_endo_phos"/>
    <property type="match status" value="1"/>
</dbReference>
<dbReference type="InterPro" id="IPR036691">
    <property type="entry name" value="Endo/exonu/phosph_ase_sf"/>
</dbReference>
<name>A0A918ZZP6_9ACTN</name>
<sequence length="347" mass="37348">MVATAAVAVLAVVGACLAYASWPSRGDRDTTRTYRVWHWNIAGSALHHGSVSDGLIEATSDSIRGRGADFASLNEICYGQYRALRQSLAGEGWPQDTGDFSRFARTRAASPELCGGTGPYGIALFSRQPLGLSQQFELPSDGSAEQRKMLCAALRTAPRMKFCTVHVTTRSTVRDGMPANYRQIRFVRRTLDAFDAKGEAYLVAGDFNAQPDYGRLKQLYAPSVATTANHGNTGANRELDDADRAHCPGYGQWTAVGSQAVASPCGHGPKVDEIFVRESRLAGAYSAASLPIPRTCSGIAYCSDHRALFGTVRMTVPSGAGRPLTTTRRREGARTSPRTPRALPPMS</sequence>
<gene>
    <name evidence="3" type="ORF">GCM10014715_37200</name>
</gene>
<accession>A0A918ZZP6</accession>
<reference evidence="3" key="1">
    <citation type="journal article" date="2014" name="Int. J. Syst. Evol. Microbiol.">
        <title>Complete genome sequence of Corynebacterium casei LMG S-19264T (=DSM 44701T), isolated from a smear-ripened cheese.</title>
        <authorList>
            <consortium name="US DOE Joint Genome Institute (JGI-PGF)"/>
            <person name="Walter F."/>
            <person name="Albersmeier A."/>
            <person name="Kalinowski J."/>
            <person name="Ruckert C."/>
        </authorList>
    </citation>
    <scope>NUCLEOTIDE SEQUENCE</scope>
    <source>
        <strain evidence="3">JCM 3302</strain>
    </source>
</reference>
<evidence type="ECO:0000313" key="4">
    <source>
        <dbReference type="Proteomes" id="UP000641386"/>
    </source>
</evidence>
<reference evidence="3" key="2">
    <citation type="submission" date="2020-09" db="EMBL/GenBank/DDBJ databases">
        <authorList>
            <person name="Sun Q."/>
            <person name="Ohkuma M."/>
        </authorList>
    </citation>
    <scope>NUCLEOTIDE SEQUENCE</scope>
    <source>
        <strain evidence="3">JCM 3302</strain>
    </source>
</reference>
<proteinExistence type="predicted"/>
<dbReference type="EMBL" id="BNBC01000016">
    <property type="protein sequence ID" value="GHE78525.1"/>
    <property type="molecule type" value="Genomic_DNA"/>
</dbReference>
<evidence type="ECO:0000313" key="3">
    <source>
        <dbReference type="EMBL" id="GHE78525.1"/>
    </source>
</evidence>
<dbReference type="Gene3D" id="3.60.10.10">
    <property type="entry name" value="Endonuclease/exonuclease/phosphatase"/>
    <property type="match status" value="1"/>
</dbReference>
<dbReference type="GO" id="GO:0003824">
    <property type="term" value="F:catalytic activity"/>
    <property type="evidence" value="ECO:0007669"/>
    <property type="project" value="InterPro"/>
</dbReference>